<dbReference type="EMBL" id="JBHLVO010000001">
    <property type="protein sequence ID" value="MFC0270377.1"/>
    <property type="molecule type" value="Genomic_DNA"/>
</dbReference>
<accession>A0ABV6G9L9</accession>
<dbReference type="RefSeq" id="WP_378930374.1">
    <property type="nucleotide sequence ID" value="NZ_JBHLVO010000001.1"/>
</dbReference>
<dbReference type="GO" id="GO:0016746">
    <property type="term" value="F:acyltransferase activity"/>
    <property type="evidence" value="ECO:0007669"/>
    <property type="project" value="UniProtKB-KW"/>
</dbReference>
<dbReference type="SUPFAM" id="SSF55729">
    <property type="entry name" value="Acyl-CoA N-acyltransferases (Nat)"/>
    <property type="match status" value="1"/>
</dbReference>
<evidence type="ECO:0000256" key="1">
    <source>
        <dbReference type="ARBA" id="ARBA00022679"/>
    </source>
</evidence>
<dbReference type="InterPro" id="IPR016181">
    <property type="entry name" value="Acyl_CoA_acyltransferase"/>
</dbReference>
<keyword evidence="1 4" id="KW-0808">Transferase</keyword>
<keyword evidence="2 4" id="KW-0012">Acyltransferase</keyword>
<evidence type="ECO:0000259" key="3">
    <source>
        <dbReference type="PROSITE" id="PS51186"/>
    </source>
</evidence>
<dbReference type="PROSITE" id="PS51186">
    <property type="entry name" value="GNAT"/>
    <property type="match status" value="1"/>
</dbReference>
<sequence>MVFLLLNELKVEEITSIGEHITSLSELLVRVVEDGASIGFLPPMKLPEAENYWHTLLKPEVILYIAKLNNEIVGSVQLHLSTKENGSHRAEVAKLMTHPHFRRNGIGRSLMEKIEERANQEKRTLIVLDTREGDSSNLLYQKIGFVEAGRIPFFAKSANGELHTTVLYYKTL</sequence>
<protein>
    <submittedName>
        <fullName evidence="4">GNAT family N-acetyltransferase</fullName>
        <ecNumber evidence="4">2.3.-.-</ecNumber>
    </submittedName>
</protein>
<keyword evidence="5" id="KW-1185">Reference proteome</keyword>
<dbReference type="Pfam" id="PF00583">
    <property type="entry name" value="Acetyltransf_1"/>
    <property type="match status" value="1"/>
</dbReference>
<feature type="domain" description="N-acetyltransferase" evidence="3">
    <location>
        <begin position="19"/>
        <end position="172"/>
    </location>
</feature>
<dbReference type="PANTHER" id="PTHR43877">
    <property type="entry name" value="AMINOALKYLPHOSPHONATE N-ACETYLTRANSFERASE-RELATED-RELATED"/>
    <property type="match status" value="1"/>
</dbReference>
<dbReference type="Gene3D" id="3.40.630.30">
    <property type="match status" value="1"/>
</dbReference>
<dbReference type="CDD" id="cd04301">
    <property type="entry name" value="NAT_SF"/>
    <property type="match status" value="1"/>
</dbReference>
<proteinExistence type="predicted"/>
<comment type="caution">
    <text evidence="4">The sequence shown here is derived from an EMBL/GenBank/DDBJ whole genome shotgun (WGS) entry which is preliminary data.</text>
</comment>
<dbReference type="InterPro" id="IPR050832">
    <property type="entry name" value="Bact_Acetyltransf"/>
</dbReference>
<evidence type="ECO:0000256" key="2">
    <source>
        <dbReference type="ARBA" id="ARBA00023315"/>
    </source>
</evidence>
<evidence type="ECO:0000313" key="4">
    <source>
        <dbReference type="EMBL" id="MFC0270377.1"/>
    </source>
</evidence>
<dbReference type="EC" id="2.3.-.-" evidence="4"/>
<name>A0ABV6G9L9_9BACI</name>
<gene>
    <name evidence="4" type="ORF">ACFFIX_02745</name>
</gene>
<dbReference type="Proteomes" id="UP001589854">
    <property type="component" value="Unassembled WGS sequence"/>
</dbReference>
<evidence type="ECO:0000313" key="5">
    <source>
        <dbReference type="Proteomes" id="UP001589854"/>
    </source>
</evidence>
<organism evidence="4 5">
    <name type="scientific">Metabacillus herbersteinensis</name>
    <dbReference type="NCBI Taxonomy" id="283816"/>
    <lineage>
        <taxon>Bacteria</taxon>
        <taxon>Bacillati</taxon>
        <taxon>Bacillota</taxon>
        <taxon>Bacilli</taxon>
        <taxon>Bacillales</taxon>
        <taxon>Bacillaceae</taxon>
        <taxon>Metabacillus</taxon>
    </lineage>
</organism>
<dbReference type="InterPro" id="IPR000182">
    <property type="entry name" value="GNAT_dom"/>
</dbReference>
<reference evidence="4 5" key="1">
    <citation type="submission" date="2024-09" db="EMBL/GenBank/DDBJ databases">
        <authorList>
            <person name="Sun Q."/>
            <person name="Mori K."/>
        </authorList>
    </citation>
    <scope>NUCLEOTIDE SEQUENCE [LARGE SCALE GENOMIC DNA]</scope>
    <source>
        <strain evidence="4 5">CCM 7228</strain>
    </source>
</reference>